<protein>
    <submittedName>
        <fullName evidence="2">Alpha/beta hydrolase family protein</fullName>
        <ecNumber evidence="2">3.4.-.-</ecNumber>
    </submittedName>
</protein>
<dbReference type="GO" id="GO:0016787">
    <property type="term" value="F:hydrolase activity"/>
    <property type="evidence" value="ECO:0007669"/>
    <property type="project" value="UniProtKB-KW"/>
</dbReference>
<evidence type="ECO:0000313" key="2">
    <source>
        <dbReference type="EMBL" id="MFC0205358.1"/>
    </source>
</evidence>
<gene>
    <name evidence="2" type="ORF">ACFFJC_13895</name>
</gene>
<sequence length="475" mass="51202">MRLHPGAEHRRLRGDARLGQERTQARVGRGAMKGLRVVVPALLALSACSHAPERRAISPSQQQLVARMRAAGATDLDANGRADGGMSVAGKLDGRAFGIAVPARWNGEVVLFANGYSIPGTPVSVPADPIAKEPSGGFLTAAYQENFAVGQSAYDKPAMAVKSGVANTLRLRGWFAKLGARRFYLGGASMGGNIVMALIEKQPDAFAGAMTACGVTGDWQSEIGTLVDLRATYDYFTRGTAYELPGDHDIAANALSPVPPTGLGFTRPAWLFMQIKRMSAPIAKLFKAARANPNGPEAKIVARIASVAGVDADPAVFLFPIMTAMVGMDDMRASFGGRVYSNRDKVYHSDLLSPAENDALNRGIQRMDADPAAQAFARDWYRSTGRFQTPLVAVHNRHDGLVFAGQAVLLKQRARAQHNEAHLFQLWAPSQQKDIPTTGLKGWAHCGFTPRQAAVLWRTLHHWVETGKKPTPGRY</sequence>
<keyword evidence="2" id="KW-0378">Hydrolase</keyword>
<reference evidence="2 3" key="1">
    <citation type="submission" date="2024-09" db="EMBL/GenBank/DDBJ databases">
        <authorList>
            <person name="Sun Q."/>
            <person name="Mori K."/>
        </authorList>
    </citation>
    <scope>NUCLEOTIDE SEQUENCE [LARGE SCALE GENOMIC DNA]</scope>
    <source>
        <strain evidence="2 3">CCM 7706</strain>
    </source>
</reference>
<evidence type="ECO:0000313" key="3">
    <source>
        <dbReference type="Proteomes" id="UP001589798"/>
    </source>
</evidence>
<dbReference type="RefSeq" id="WP_379488095.1">
    <property type="nucleotide sequence ID" value="NZ_JBHLWK010000017.1"/>
</dbReference>
<accession>A0ABV6CY91</accession>
<comment type="caution">
    <text evidence="2">The sequence shown here is derived from an EMBL/GenBank/DDBJ whole genome shotgun (WGS) entry which is preliminary data.</text>
</comment>
<organism evidence="2 3">
    <name type="scientific">Novosphingobium soli</name>
    <dbReference type="NCBI Taxonomy" id="574956"/>
    <lineage>
        <taxon>Bacteria</taxon>
        <taxon>Pseudomonadati</taxon>
        <taxon>Pseudomonadota</taxon>
        <taxon>Alphaproteobacteria</taxon>
        <taxon>Sphingomonadales</taxon>
        <taxon>Sphingomonadaceae</taxon>
        <taxon>Novosphingobium</taxon>
    </lineage>
</organism>
<keyword evidence="3" id="KW-1185">Reference proteome</keyword>
<dbReference type="Gene3D" id="3.40.50.1820">
    <property type="entry name" value="alpha/beta hydrolase"/>
    <property type="match status" value="1"/>
</dbReference>
<dbReference type="EC" id="3.4.-.-" evidence="2"/>
<proteinExistence type="predicted"/>
<feature type="region of interest" description="Disordered" evidence="1">
    <location>
        <begin position="1"/>
        <end position="25"/>
    </location>
</feature>
<dbReference type="Proteomes" id="UP001589798">
    <property type="component" value="Unassembled WGS sequence"/>
</dbReference>
<dbReference type="InterPro" id="IPR029058">
    <property type="entry name" value="AB_hydrolase_fold"/>
</dbReference>
<dbReference type="EMBL" id="JBHLWK010000017">
    <property type="protein sequence ID" value="MFC0205358.1"/>
    <property type="molecule type" value="Genomic_DNA"/>
</dbReference>
<name>A0ABV6CY91_9SPHN</name>
<evidence type="ECO:0000256" key="1">
    <source>
        <dbReference type="SAM" id="MobiDB-lite"/>
    </source>
</evidence>
<dbReference type="SUPFAM" id="SSF53474">
    <property type="entry name" value="alpha/beta-Hydrolases"/>
    <property type="match status" value="1"/>
</dbReference>
<feature type="compositionally biased region" description="Basic and acidic residues" evidence="1">
    <location>
        <begin position="1"/>
        <end position="24"/>
    </location>
</feature>